<dbReference type="OrthoDB" id="982799at2"/>
<name>A0A9Q7E9H4_MYROD</name>
<dbReference type="AlphaFoldDB" id="A0A9Q7E9H4"/>
<protein>
    <submittedName>
        <fullName evidence="1">Uncharacterized protein</fullName>
    </submittedName>
</protein>
<reference evidence="1 2" key="1">
    <citation type="submission" date="2021-01" db="EMBL/GenBank/DDBJ databases">
        <title>FDA dAtabase for Regulatory Grade micrObial Sequences (FDA-ARGOS): Supporting development and validation of Infectious Disease Dx tests.</title>
        <authorList>
            <person name="Sproer C."/>
            <person name="Gronow S."/>
            <person name="Severitt S."/>
            <person name="Schroder I."/>
            <person name="Tallon L."/>
            <person name="Sadzewicz L."/>
            <person name="Zhao X."/>
            <person name="Boylan J."/>
            <person name="Ott S."/>
            <person name="Bowen H."/>
            <person name="Vavikolanu K."/>
            <person name="Mehta A."/>
            <person name="Aluvathingal J."/>
            <person name="Nadendla S."/>
            <person name="Lowell S."/>
            <person name="Myers T."/>
            <person name="Yan Y."/>
            <person name="Sichtig H."/>
        </authorList>
    </citation>
    <scope>NUCLEOTIDE SEQUENCE [LARGE SCALE GENOMIC DNA]</scope>
    <source>
        <strain evidence="1 2">FDAARGOS_1131</strain>
    </source>
</reference>
<dbReference type="GeneID" id="93527061"/>
<proteinExistence type="predicted"/>
<gene>
    <name evidence="1" type="ORF">I6I88_05315</name>
</gene>
<organism evidence="1 2">
    <name type="scientific">Myroides odoratus</name>
    <name type="common">Flavobacterium odoratum</name>
    <dbReference type="NCBI Taxonomy" id="256"/>
    <lineage>
        <taxon>Bacteria</taxon>
        <taxon>Pseudomonadati</taxon>
        <taxon>Bacteroidota</taxon>
        <taxon>Flavobacteriia</taxon>
        <taxon>Flavobacteriales</taxon>
        <taxon>Flavobacteriaceae</taxon>
        <taxon>Myroides</taxon>
    </lineage>
</organism>
<evidence type="ECO:0000313" key="1">
    <source>
        <dbReference type="EMBL" id="QQU01172.1"/>
    </source>
</evidence>
<dbReference type="EMBL" id="CP068108">
    <property type="protein sequence ID" value="QQU01172.1"/>
    <property type="molecule type" value="Genomic_DNA"/>
</dbReference>
<dbReference type="Proteomes" id="UP000596202">
    <property type="component" value="Chromosome"/>
</dbReference>
<sequence length="78" mass="9347">MHFAEQFLKDLQKATSLDQIKWIFDGKKNPSNFRKNMEKAIDKMTFDDDLLLKFGVDDIDELRYLIEINFDKIFKLTN</sequence>
<dbReference type="RefSeq" id="WP_002991501.1">
    <property type="nucleotide sequence ID" value="NZ_CP068108.1"/>
</dbReference>
<accession>A0A9Q7E9H4</accession>
<evidence type="ECO:0000313" key="2">
    <source>
        <dbReference type="Proteomes" id="UP000596202"/>
    </source>
</evidence>